<sequence>MSCVIPGPAKEKVCGKKHGRSPKEVQWEESMQEREENEKRCLERAKGRRRWEIPEHKTLASRDRVVRQVQGAPTIPNLLVGTWPQGLPAVTVQGRILTARSTSPDLMRPRKVGLPAWLSHRATVMLRVEPNTRRSSHRALTCWQARYPGFNGDLVSIASSSENNTL</sequence>
<dbReference type="Proteomes" id="UP000821845">
    <property type="component" value="Chromosome 6"/>
</dbReference>
<protein>
    <submittedName>
        <fullName evidence="1">Uncharacterized protein</fullName>
    </submittedName>
</protein>
<proteinExistence type="predicted"/>
<name>A0ACB7S3L0_HYAAI</name>
<organism evidence="1 2">
    <name type="scientific">Hyalomma asiaticum</name>
    <name type="common">Tick</name>
    <dbReference type="NCBI Taxonomy" id="266040"/>
    <lineage>
        <taxon>Eukaryota</taxon>
        <taxon>Metazoa</taxon>
        <taxon>Ecdysozoa</taxon>
        <taxon>Arthropoda</taxon>
        <taxon>Chelicerata</taxon>
        <taxon>Arachnida</taxon>
        <taxon>Acari</taxon>
        <taxon>Parasitiformes</taxon>
        <taxon>Ixodida</taxon>
        <taxon>Ixodoidea</taxon>
        <taxon>Ixodidae</taxon>
        <taxon>Hyalomminae</taxon>
        <taxon>Hyalomma</taxon>
    </lineage>
</organism>
<accession>A0ACB7S3L0</accession>
<keyword evidence="2" id="KW-1185">Reference proteome</keyword>
<reference evidence="1" key="1">
    <citation type="submission" date="2020-05" db="EMBL/GenBank/DDBJ databases">
        <title>Large-scale comparative analyses of tick genomes elucidate their genetic diversity and vector capacities.</title>
        <authorList>
            <person name="Jia N."/>
            <person name="Wang J."/>
            <person name="Shi W."/>
            <person name="Du L."/>
            <person name="Sun Y."/>
            <person name="Zhan W."/>
            <person name="Jiang J."/>
            <person name="Wang Q."/>
            <person name="Zhang B."/>
            <person name="Ji P."/>
            <person name="Sakyi L.B."/>
            <person name="Cui X."/>
            <person name="Yuan T."/>
            <person name="Jiang B."/>
            <person name="Yang W."/>
            <person name="Lam T.T.-Y."/>
            <person name="Chang Q."/>
            <person name="Ding S."/>
            <person name="Wang X."/>
            <person name="Zhu J."/>
            <person name="Ruan X."/>
            <person name="Zhao L."/>
            <person name="Wei J."/>
            <person name="Que T."/>
            <person name="Du C."/>
            <person name="Cheng J."/>
            <person name="Dai P."/>
            <person name="Han X."/>
            <person name="Huang E."/>
            <person name="Gao Y."/>
            <person name="Liu J."/>
            <person name="Shao H."/>
            <person name="Ye R."/>
            <person name="Li L."/>
            <person name="Wei W."/>
            <person name="Wang X."/>
            <person name="Wang C."/>
            <person name="Yang T."/>
            <person name="Huo Q."/>
            <person name="Li W."/>
            <person name="Guo W."/>
            <person name="Chen H."/>
            <person name="Zhou L."/>
            <person name="Ni X."/>
            <person name="Tian J."/>
            <person name="Zhou Y."/>
            <person name="Sheng Y."/>
            <person name="Liu T."/>
            <person name="Pan Y."/>
            <person name="Xia L."/>
            <person name="Li J."/>
            <person name="Zhao F."/>
            <person name="Cao W."/>
        </authorList>
    </citation>
    <scope>NUCLEOTIDE SEQUENCE</scope>
    <source>
        <strain evidence="1">Hyas-2018</strain>
    </source>
</reference>
<gene>
    <name evidence="1" type="ORF">HPB50_018436</name>
</gene>
<evidence type="ECO:0000313" key="2">
    <source>
        <dbReference type="Proteomes" id="UP000821845"/>
    </source>
</evidence>
<comment type="caution">
    <text evidence="1">The sequence shown here is derived from an EMBL/GenBank/DDBJ whole genome shotgun (WGS) entry which is preliminary data.</text>
</comment>
<evidence type="ECO:0000313" key="1">
    <source>
        <dbReference type="EMBL" id="KAH6928677.1"/>
    </source>
</evidence>
<dbReference type="EMBL" id="CM023486">
    <property type="protein sequence ID" value="KAH6928677.1"/>
    <property type="molecule type" value="Genomic_DNA"/>
</dbReference>